<dbReference type="InterPro" id="IPR008909">
    <property type="entry name" value="DALR_anticod-bd"/>
</dbReference>
<dbReference type="SUPFAM" id="SSF109604">
    <property type="entry name" value="HD-domain/PDEase-like"/>
    <property type="match status" value="1"/>
</dbReference>
<evidence type="ECO:0000256" key="5">
    <source>
        <dbReference type="ARBA" id="ARBA00022598"/>
    </source>
</evidence>
<keyword evidence="9 11" id="KW-0030">Aminoacyl-tRNA synthetase</keyword>
<dbReference type="PROSITE" id="PS50861">
    <property type="entry name" value="AA_TRNA_LIGASE_II_GLYAB"/>
    <property type="match status" value="1"/>
</dbReference>
<dbReference type="HAMAP" id="MF_00255">
    <property type="entry name" value="Gly_tRNA_synth_beta"/>
    <property type="match status" value="1"/>
</dbReference>
<dbReference type="EMBL" id="FKLO01000057">
    <property type="protein sequence ID" value="SAM67002.1"/>
    <property type="molecule type" value="Genomic_DNA"/>
</dbReference>
<evidence type="ECO:0000256" key="7">
    <source>
        <dbReference type="ARBA" id="ARBA00022840"/>
    </source>
</evidence>
<evidence type="ECO:0000256" key="3">
    <source>
        <dbReference type="ARBA" id="ARBA00011209"/>
    </source>
</evidence>
<name>A0A1C3H588_9GAMM</name>
<evidence type="ECO:0000256" key="9">
    <source>
        <dbReference type="ARBA" id="ARBA00023146"/>
    </source>
</evidence>
<protein>
    <recommendedName>
        <fullName evidence="11">Glycine--tRNA ligase beta subunit</fullName>
        <ecNumber evidence="11">6.1.1.14</ecNumber>
    </recommendedName>
    <alternativeName>
        <fullName evidence="11">Glycyl-tRNA synthetase beta subunit</fullName>
        <shortName evidence="11">GlyRS</shortName>
    </alternativeName>
</protein>
<evidence type="ECO:0000256" key="1">
    <source>
        <dbReference type="ARBA" id="ARBA00004496"/>
    </source>
</evidence>
<gene>
    <name evidence="11" type="primary">glyS</name>
    <name evidence="13" type="ORF">CHUV0807_1691</name>
</gene>
<feature type="domain" description="DALR anticodon binding" evidence="12">
    <location>
        <begin position="585"/>
        <end position="681"/>
    </location>
</feature>
<dbReference type="PANTHER" id="PTHR30075">
    <property type="entry name" value="GLYCYL-TRNA SYNTHETASE"/>
    <property type="match status" value="1"/>
</dbReference>
<dbReference type="AlphaFoldDB" id="A0A1C3H588"/>
<dbReference type="GO" id="GO:0006426">
    <property type="term" value="P:glycyl-tRNA aminoacylation"/>
    <property type="evidence" value="ECO:0007669"/>
    <property type="project" value="UniProtKB-UniRule"/>
</dbReference>
<sequence length="689" mass="74601">MSATTTLLIEIGVEELPTKAVTTLADAGRDLWAQALANAGLTHDDIEALATPRRLAWRIRDLATRQSDQKIERKGPALAAAKDKEGNWSKAALGFAASCGVDVAALAVEDTPKGKWLMYYGEQPGQPLEALLPELFRHVCDNLPIAKRMRWGDHEQSFVRPVLSLVALADDRVLPLAYFGVQAGRETLGHRVHHPQAVAIDSATSYEADLRGAHIIVSHAARMESIRAQVEAKAAALGGVAVIPPALLAEVASLTEWPVAIAGSFDERYLAVPQEVLITTMQDNQKTFAVVGADGKIRPHFIAVANLESADEAAVRKGNEKVIRPRFADAEFFWQQDLKHKLADYLPRLEHVVYQEKLGSVAAKTRRLEALGRALAPVCGADADNVATAAHISKSDLLTEMVMEFPELQGLMGRYYAAAEGYAADIAAALDEQYQPRGAGGALPQTRTGLALAIAEKLDTLVGGFAIGAKPTGSKDPYALRRMAISLIRLITENELALPLAAWLDKSAAQYDAALGAPTHVAAVREYILERLDSHYREQGIRSETCQAVLALGSDDLVDIERRIRALDAFAGSPSAASLLASAKRIRNILKKNGERNEAVAADRLVEPAEQALWQNWQTLAPAIDAELQKSDYRAALEQLATLGAPLDAFFTDVMVMSDDPALQQNRLALLTTLQRGFDQIADLSLLSE</sequence>
<evidence type="ECO:0000256" key="11">
    <source>
        <dbReference type="HAMAP-Rule" id="MF_00255"/>
    </source>
</evidence>
<evidence type="ECO:0000256" key="10">
    <source>
        <dbReference type="ARBA" id="ARBA00047937"/>
    </source>
</evidence>
<keyword evidence="7 11" id="KW-0067">ATP-binding</keyword>
<evidence type="ECO:0000256" key="8">
    <source>
        <dbReference type="ARBA" id="ARBA00022917"/>
    </source>
</evidence>
<dbReference type="GO" id="GO:0005524">
    <property type="term" value="F:ATP binding"/>
    <property type="evidence" value="ECO:0007669"/>
    <property type="project" value="UniProtKB-UniRule"/>
</dbReference>
<dbReference type="PANTHER" id="PTHR30075:SF2">
    <property type="entry name" value="GLYCINE--TRNA LIGASE, CHLOROPLASTIC_MITOCHONDRIAL 2"/>
    <property type="match status" value="1"/>
</dbReference>
<dbReference type="PRINTS" id="PR01045">
    <property type="entry name" value="TRNASYNTHGB"/>
</dbReference>
<dbReference type="InterPro" id="IPR006194">
    <property type="entry name" value="Gly-tRNA-synth_heterodimer"/>
</dbReference>
<comment type="catalytic activity">
    <reaction evidence="10 11">
        <text>tRNA(Gly) + glycine + ATP = glycyl-tRNA(Gly) + AMP + diphosphate</text>
        <dbReference type="Rhea" id="RHEA:16013"/>
        <dbReference type="Rhea" id="RHEA-COMP:9664"/>
        <dbReference type="Rhea" id="RHEA-COMP:9683"/>
        <dbReference type="ChEBI" id="CHEBI:30616"/>
        <dbReference type="ChEBI" id="CHEBI:33019"/>
        <dbReference type="ChEBI" id="CHEBI:57305"/>
        <dbReference type="ChEBI" id="CHEBI:78442"/>
        <dbReference type="ChEBI" id="CHEBI:78522"/>
        <dbReference type="ChEBI" id="CHEBI:456215"/>
        <dbReference type="EC" id="6.1.1.14"/>
    </reaction>
</comment>
<comment type="subunit">
    <text evidence="3 11">Tetramer of two alpha and two beta subunits.</text>
</comment>
<dbReference type="InterPro" id="IPR015944">
    <property type="entry name" value="Gly-tRNA-synth_bsu"/>
</dbReference>
<evidence type="ECO:0000313" key="14">
    <source>
        <dbReference type="Proteomes" id="UP000190837"/>
    </source>
</evidence>
<dbReference type="SMART" id="SM00836">
    <property type="entry name" value="DALR_1"/>
    <property type="match status" value="1"/>
</dbReference>
<dbReference type="NCBIfam" id="TIGR00211">
    <property type="entry name" value="glyS"/>
    <property type="match status" value="1"/>
</dbReference>
<dbReference type="Proteomes" id="UP000190837">
    <property type="component" value="Unassembled WGS sequence"/>
</dbReference>
<dbReference type="GO" id="GO:0004814">
    <property type="term" value="F:arginine-tRNA ligase activity"/>
    <property type="evidence" value="ECO:0007669"/>
    <property type="project" value="InterPro"/>
</dbReference>
<dbReference type="Pfam" id="PF05746">
    <property type="entry name" value="DALR_1"/>
    <property type="match status" value="1"/>
</dbReference>
<evidence type="ECO:0000256" key="2">
    <source>
        <dbReference type="ARBA" id="ARBA00008226"/>
    </source>
</evidence>
<evidence type="ECO:0000313" key="13">
    <source>
        <dbReference type="EMBL" id="SAM67002.1"/>
    </source>
</evidence>
<evidence type="ECO:0000259" key="12">
    <source>
        <dbReference type="SMART" id="SM00836"/>
    </source>
</evidence>
<reference evidence="14" key="1">
    <citation type="submission" date="2016-04" db="EMBL/GenBank/DDBJ databases">
        <authorList>
            <person name="Tagini F."/>
        </authorList>
    </citation>
    <scope>NUCLEOTIDE SEQUENCE [LARGE SCALE GENOMIC DNA]</scope>
    <source>
        <strain evidence="14">CHUV0807</strain>
    </source>
</reference>
<proteinExistence type="inferred from homology"/>
<keyword evidence="6 11" id="KW-0547">Nucleotide-binding</keyword>
<keyword evidence="4 11" id="KW-0963">Cytoplasm</keyword>
<keyword evidence="5 11" id="KW-0436">Ligase</keyword>
<evidence type="ECO:0000256" key="4">
    <source>
        <dbReference type="ARBA" id="ARBA00022490"/>
    </source>
</evidence>
<dbReference type="Pfam" id="PF02092">
    <property type="entry name" value="tRNA_synt_2f"/>
    <property type="match status" value="1"/>
</dbReference>
<accession>A0A1C3H588</accession>
<dbReference type="GO" id="GO:0005829">
    <property type="term" value="C:cytosol"/>
    <property type="evidence" value="ECO:0007669"/>
    <property type="project" value="TreeGrafter"/>
</dbReference>
<keyword evidence="8 11" id="KW-0648">Protein biosynthesis</keyword>
<dbReference type="RefSeq" id="WP_079541162.1">
    <property type="nucleotide sequence ID" value="NZ_FKLO01000057.1"/>
</dbReference>
<dbReference type="GO" id="GO:0006420">
    <property type="term" value="P:arginyl-tRNA aminoacylation"/>
    <property type="evidence" value="ECO:0007669"/>
    <property type="project" value="InterPro"/>
</dbReference>
<comment type="subcellular location">
    <subcellularLocation>
        <location evidence="1 11">Cytoplasm</location>
    </subcellularLocation>
</comment>
<dbReference type="GO" id="GO:0004820">
    <property type="term" value="F:glycine-tRNA ligase activity"/>
    <property type="evidence" value="ECO:0007669"/>
    <property type="project" value="UniProtKB-UniRule"/>
</dbReference>
<comment type="similarity">
    <text evidence="2 11">Belongs to the class-II aminoacyl-tRNA synthetase family.</text>
</comment>
<evidence type="ECO:0000256" key="6">
    <source>
        <dbReference type="ARBA" id="ARBA00022741"/>
    </source>
</evidence>
<dbReference type="EC" id="6.1.1.14" evidence="11"/>
<organism evidence="13 14">
    <name type="scientific">Cardiobacterium hominis</name>
    <dbReference type="NCBI Taxonomy" id="2718"/>
    <lineage>
        <taxon>Bacteria</taxon>
        <taxon>Pseudomonadati</taxon>
        <taxon>Pseudomonadota</taxon>
        <taxon>Gammaproteobacteria</taxon>
        <taxon>Cardiobacteriales</taxon>
        <taxon>Cardiobacteriaceae</taxon>
        <taxon>Cardiobacterium</taxon>
    </lineage>
</organism>